<keyword evidence="2" id="KW-0430">Lectin</keyword>
<dbReference type="InterPro" id="IPR001304">
    <property type="entry name" value="C-type_lectin-like"/>
</dbReference>
<gene>
    <name evidence="6" type="ORF">G0U57_019640</name>
</gene>
<keyword evidence="7" id="KW-1185">Reference proteome</keyword>
<comment type="subcellular location">
    <subcellularLocation>
        <location evidence="1">Cell membrane</location>
        <topology evidence="1">Single-pass type II membrane protein</topology>
    </subcellularLocation>
</comment>
<keyword evidence="4" id="KW-0812">Transmembrane</keyword>
<reference evidence="6 7" key="1">
    <citation type="journal article" date="2020" name="G3 (Bethesda)">
        <title>Draft Genome of the Common Snapping Turtle, Chelydra serpentina, a Model for Phenotypic Plasticity in Reptiles.</title>
        <authorList>
            <person name="Das D."/>
            <person name="Singh S.K."/>
            <person name="Bierstedt J."/>
            <person name="Erickson A."/>
            <person name="Galli G.L.J."/>
            <person name="Crossley D.A. 2nd"/>
            <person name="Rhen T."/>
        </authorList>
    </citation>
    <scope>NUCLEOTIDE SEQUENCE [LARGE SCALE GENOMIC DNA]</scope>
    <source>
        <strain evidence="6">KW</strain>
    </source>
</reference>
<dbReference type="PANTHER" id="PTHR45710:SF35">
    <property type="entry name" value="C-TYPE LECTIN DOMAIN FAMILY 2 MEMBER D"/>
    <property type="match status" value="1"/>
</dbReference>
<protein>
    <submittedName>
        <fullName evidence="6">C-type lectin domain family 2, member e</fullName>
    </submittedName>
</protein>
<proteinExistence type="predicted"/>
<dbReference type="CDD" id="cd03593">
    <property type="entry name" value="CLECT_NK_receptors_like"/>
    <property type="match status" value="1"/>
</dbReference>
<keyword evidence="4" id="KW-1133">Transmembrane helix</keyword>
<dbReference type="PROSITE" id="PS50041">
    <property type="entry name" value="C_TYPE_LECTIN_2"/>
    <property type="match status" value="1"/>
</dbReference>
<dbReference type="OrthoDB" id="9906043at2759"/>
<dbReference type="GO" id="GO:0030246">
    <property type="term" value="F:carbohydrate binding"/>
    <property type="evidence" value="ECO:0007669"/>
    <property type="project" value="UniProtKB-KW"/>
</dbReference>
<dbReference type="PANTHER" id="PTHR45710">
    <property type="entry name" value="C-TYPE LECTIN DOMAIN-CONTAINING PROTEIN 180"/>
    <property type="match status" value="1"/>
</dbReference>
<dbReference type="SUPFAM" id="SSF56436">
    <property type="entry name" value="C-type lectin-like"/>
    <property type="match status" value="1"/>
</dbReference>
<dbReference type="GO" id="GO:0005886">
    <property type="term" value="C:plasma membrane"/>
    <property type="evidence" value="ECO:0007669"/>
    <property type="project" value="UniProtKB-SubCell"/>
</dbReference>
<name>A0A8T1S4A1_CHESE</name>
<evidence type="ECO:0000259" key="5">
    <source>
        <dbReference type="PROSITE" id="PS50041"/>
    </source>
</evidence>
<evidence type="ECO:0000256" key="1">
    <source>
        <dbReference type="ARBA" id="ARBA00004401"/>
    </source>
</evidence>
<dbReference type="Proteomes" id="UP000765507">
    <property type="component" value="Unassembled WGS sequence"/>
</dbReference>
<evidence type="ECO:0000256" key="4">
    <source>
        <dbReference type="SAM" id="Phobius"/>
    </source>
</evidence>
<organism evidence="6 7">
    <name type="scientific">Chelydra serpentina</name>
    <name type="common">Snapping turtle</name>
    <name type="synonym">Testudo serpentina</name>
    <dbReference type="NCBI Taxonomy" id="8475"/>
    <lineage>
        <taxon>Eukaryota</taxon>
        <taxon>Metazoa</taxon>
        <taxon>Chordata</taxon>
        <taxon>Craniata</taxon>
        <taxon>Vertebrata</taxon>
        <taxon>Euteleostomi</taxon>
        <taxon>Archelosauria</taxon>
        <taxon>Testudinata</taxon>
        <taxon>Testudines</taxon>
        <taxon>Cryptodira</taxon>
        <taxon>Durocryptodira</taxon>
        <taxon>Americhelydia</taxon>
        <taxon>Chelydroidea</taxon>
        <taxon>Chelydridae</taxon>
        <taxon>Chelydra</taxon>
    </lineage>
</organism>
<accession>A0A8T1S4A1</accession>
<dbReference type="InterPro" id="IPR016187">
    <property type="entry name" value="CTDL_fold"/>
</dbReference>
<evidence type="ECO:0000256" key="3">
    <source>
        <dbReference type="SAM" id="MobiDB-lite"/>
    </source>
</evidence>
<dbReference type="AlphaFoldDB" id="A0A8T1S4A1"/>
<dbReference type="EMBL" id="JAHGAV010000795">
    <property type="protein sequence ID" value="KAG6923690.1"/>
    <property type="molecule type" value="Genomic_DNA"/>
</dbReference>
<keyword evidence="4" id="KW-0472">Membrane</keyword>
<feature type="domain" description="C-type lectin" evidence="5">
    <location>
        <begin position="80"/>
        <end position="184"/>
    </location>
</feature>
<dbReference type="InterPro" id="IPR050828">
    <property type="entry name" value="C-type_lectin/matrix_domain"/>
</dbReference>
<dbReference type="Gene3D" id="3.10.100.10">
    <property type="entry name" value="Mannose-Binding Protein A, subunit A"/>
    <property type="match status" value="1"/>
</dbReference>
<comment type="caution">
    <text evidence="6">The sequence shown here is derived from an EMBL/GenBank/DDBJ whole genome shotgun (WGS) entry which is preliminary data.</text>
</comment>
<dbReference type="SMART" id="SM00034">
    <property type="entry name" value="CLECT"/>
    <property type="match status" value="1"/>
</dbReference>
<dbReference type="InterPro" id="IPR016186">
    <property type="entry name" value="C-type_lectin-like/link_sf"/>
</dbReference>
<dbReference type="InterPro" id="IPR033992">
    <property type="entry name" value="NKR-like_CTLD"/>
</dbReference>
<evidence type="ECO:0000313" key="6">
    <source>
        <dbReference type="EMBL" id="KAG6923690.1"/>
    </source>
</evidence>
<dbReference type="Pfam" id="PF00059">
    <property type="entry name" value="Lectin_C"/>
    <property type="match status" value="1"/>
</dbReference>
<evidence type="ECO:0000256" key="2">
    <source>
        <dbReference type="ARBA" id="ARBA00022734"/>
    </source>
</evidence>
<sequence length="205" mass="22677">MDPAGKKLWPEVNPDIPGYPESGAEPGNGRSCKLRKCAACTVAGSVVLVILIAAVVALTVLVLKARPQFMAWCPDGWLGYQGKCYYFSEAEGNWNNSQTRCSVLGASLAVIDSEQDLTFMMRYKGISEHWIGLWREQGGQSWKWVNGSDFNSSFLIRGGGDCAYLNDNSVSSSRCITERNWVCSKPNAYTGQKNATQRSQELKRF</sequence>
<evidence type="ECO:0000313" key="7">
    <source>
        <dbReference type="Proteomes" id="UP000765507"/>
    </source>
</evidence>
<feature type="region of interest" description="Disordered" evidence="3">
    <location>
        <begin position="1"/>
        <end position="24"/>
    </location>
</feature>
<feature type="transmembrane region" description="Helical" evidence="4">
    <location>
        <begin position="38"/>
        <end position="63"/>
    </location>
</feature>